<dbReference type="AlphaFoldDB" id="A0A853A4E1"/>
<accession>A0A853A4E1</accession>
<keyword evidence="2" id="KW-1185">Reference proteome</keyword>
<evidence type="ECO:0000313" key="1">
    <source>
        <dbReference type="EMBL" id="NYI05571.1"/>
    </source>
</evidence>
<dbReference type="Proteomes" id="UP000567795">
    <property type="component" value="Unassembled WGS sequence"/>
</dbReference>
<gene>
    <name evidence="1" type="ORF">FHU37_002514</name>
</gene>
<reference evidence="1 2" key="1">
    <citation type="submission" date="2020-07" db="EMBL/GenBank/DDBJ databases">
        <title>Sequencing the genomes of 1000 actinobacteria strains.</title>
        <authorList>
            <person name="Klenk H.-P."/>
        </authorList>
    </citation>
    <scope>NUCLEOTIDE SEQUENCE [LARGE SCALE GENOMIC DNA]</scope>
    <source>
        <strain evidence="1 2">DSM 42178</strain>
    </source>
</reference>
<proteinExistence type="predicted"/>
<name>A0A853A4E1_9ACTN</name>
<organism evidence="1 2">
    <name type="scientific">Allostreptomyces psammosilenae</name>
    <dbReference type="NCBI Taxonomy" id="1892865"/>
    <lineage>
        <taxon>Bacteria</taxon>
        <taxon>Bacillati</taxon>
        <taxon>Actinomycetota</taxon>
        <taxon>Actinomycetes</taxon>
        <taxon>Kitasatosporales</taxon>
        <taxon>Streptomycetaceae</taxon>
        <taxon>Allostreptomyces</taxon>
    </lineage>
</organism>
<comment type="caution">
    <text evidence="1">The sequence shown here is derived from an EMBL/GenBank/DDBJ whole genome shotgun (WGS) entry which is preliminary data.</text>
</comment>
<evidence type="ECO:0000313" key="2">
    <source>
        <dbReference type="Proteomes" id="UP000567795"/>
    </source>
</evidence>
<dbReference type="EMBL" id="JACBZD010000001">
    <property type="protein sequence ID" value="NYI05571.1"/>
    <property type="molecule type" value="Genomic_DNA"/>
</dbReference>
<sequence>MVRAGYRCECAGACGQHHAKTEMRCPAAHGAGRGPVRLIAAPADPALSPAEAAAVPAEGLRAWCPGCFDRAAKRAREAAAERLRLEADDQPSLF</sequence>
<protein>
    <submittedName>
        <fullName evidence="1">Uncharacterized protein</fullName>
    </submittedName>
</protein>